<reference evidence="17" key="1">
    <citation type="submission" date="2024-02" db="UniProtKB">
        <authorList>
            <consortium name="WormBaseParasite"/>
        </authorList>
    </citation>
    <scope>IDENTIFICATION</scope>
</reference>
<sequence>MRPLLLLLFSSLAALALAAGVYEHKLVKIESRRKRMMRDGTWKQHLAKKRAIKALRPNQRDTYPQKVYDWDDEEYLGNITMGTPEQPFLVVLDTGSSNLWVPDSSCDGPVNCAHCVQLGFLCSLACDDPNCCRGTAGSPKIRGACDGKRKFDQTKSSTYKANGRSWKIQYGTGDAEGFLGIDTLRFGEANTKQLVVPVTTFGQALDIADFFAGDPIDGILGLAFNAIAVDEVIPPLVNAINQGILEQPIFTVYLMHMFDGENVYGGVYTYGGIDTQNCGSLIAYQPLTHATYWQYKIGHISAGGFDTQANFYQAISDTGTSFIGGPQYDTDKIAAGYGAQWDDQNEVYRIDCNANIGPFAVTIADQTYNIQKNNMIVPGEKKGQCWLALFPFQSLMLPPQWILGDPFIRQYCHVFDYGRQRLGFAPSKQP</sequence>
<evidence type="ECO:0000256" key="12">
    <source>
        <dbReference type="PIRSR" id="PIRSR601461-2"/>
    </source>
</evidence>
<protein>
    <recommendedName>
        <fullName evidence="15">Peptidase A1 domain-containing protein</fullName>
    </recommendedName>
</protein>
<dbReference type="InterPro" id="IPR001461">
    <property type="entry name" value="Aspartic_peptidase_A1"/>
</dbReference>
<dbReference type="PROSITE" id="PS51767">
    <property type="entry name" value="PEPTIDASE_A1"/>
    <property type="match status" value="1"/>
</dbReference>
<dbReference type="InterPro" id="IPR034164">
    <property type="entry name" value="Pepsin-like_dom"/>
</dbReference>
<dbReference type="Gene3D" id="2.40.70.10">
    <property type="entry name" value="Acid Proteases"/>
    <property type="match status" value="2"/>
</dbReference>
<dbReference type="PANTHER" id="PTHR47966">
    <property type="entry name" value="BETA-SITE APP-CLEAVING ENZYME, ISOFORM A-RELATED"/>
    <property type="match status" value="1"/>
</dbReference>
<keyword evidence="8" id="KW-0865">Zymogen</keyword>
<keyword evidence="6 13" id="KW-0064">Aspartyl protease</keyword>
<feature type="domain" description="Peptidase A1" evidence="15">
    <location>
        <begin position="75"/>
        <end position="425"/>
    </location>
</feature>
<feature type="disulfide bond" evidence="12">
    <location>
        <begin position="106"/>
        <end position="145"/>
    </location>
</feature>
<feature type="active site" evidence="11">
    <location>
        <position position="93"/>
    </location>
</feature>
<dbReference type="AlphaFoldDB" id="A0AAF3ECU1"/>
<evidence type="ECO:0000256" key="14">
    <source>
        <dbReference type="SAM" id="SignalP"/>
    </source>
</evidence>
<dbReference type="InterPro" id="IPR033121">
    <property type="entry name" value="PEPTIDASE_A1"/>
</dbReference>
<evidence type="ECO:0000256" key="2">
    <source>
        <dbReference type="ARBA" id="ARBA00007447"/>
    </source>
</evidence>
<evidence type="ECO:0000256" key="9">
    <source>
        <dbReference type="ARBA" id="ARBA00023157"/>
    </source>
</evidence>
<evidence type="ECO:0000313" key="16">
    <source>
        <dbReference type="Proteomes" id="UP000887575"/>
    </source>
</evidence>
<keyword evidence="5 14" id="KW-0732">Signal</keyword>
<evidence type="ECO:0000256" key="6">
    <source>
        <dbReference type="ARBA" id="ARBA00022750"/>
    </source>
</evidence>
<evidence type="ECO:0000259" key="15">
    <source>
        <dbReference type="PROSITE" id="PS51767"/>
    </source>
</evidence>
<dbReference type="InterPro" id="IPR001969">
    <property type="entry name" value="Aspartic_peptidase_AS"/>
</dbReference>
<name>A0AAF3ECU1_9BILA</name>
<dbReference type="GO" id="GO:0005576">
    <property type="term" value="C:extracellular region"/>
    <property type="evidence" value="ECO:0007669"/>
    <property type="project" value="UniProtKB-SubCell"/>
</dbReference>
<dbReference type="PANTHER" id="PTHR47966:SF45">
    <property type="entry name" value="PEPTIDASE A1 DOMAIN-CONTAINING PROTEIN"/>
    <property type="match status" value="1"/>
</dbReference>
<dbReference type="CDD" id="cd05471">
    <property type="entry name" value="pepsin_like"/>
    <property type="match status" value="1"/>
</dbReference>
<keyword evidence="4 13" id="KW-0645">Protease</keyword>
<evidence type="ECO:0000256" key="8">
    <source>
        <dbReference type="ARBA" id="ARBA00023145"/>
    </source>
</evidence>
<comment type="subcellular location">
    <subcellularLocation>
        <location evidence="1">Secreted</location>
    </subcellularLocation>
</comment>
<evidence type="ECO:0000256" key="3">
    <source>
        <dbReference type="ARBA" id="ARBA00022525"/>
    </source>
</evidence>
<keyword evidence="9 12" id="KW-1015">Disulfide bond</keyword>
<evidence type="ECO:0000256" key="13">
    <source>
        <dbReference type="RuleBase" id="RU000454"/>
    </source>
</evidence>
<evidence type="ECO:0000256" key="11">
    <source>
        <dbReference type="PIRSR" id="PIRSR601461-1"/>
    </source>
</evidence>
<organism evidence="16 17">
    <name type="scientific">Mesorhabditis belari</name>
    <dbReference type="NCBI Taxonomy" id="2138241"/>
    <lineage>
        <taxon>Eukaryota</taxon>
        <taxon>Metazoa</taxon>
        <taxon>Ecdysozoa</taxon>
        <taxon>Nematoda</taxon>
        <taxon>Chromadorea</taxon>
        <taxon>Rhabditida</taxon>
        <taxon>Rhabditina</taxon>
        <taxon>Rhabditomorpha</taxon>
        <taxon>Rhabditoidea</taxon>
        <taxon>Rhabditidae</taxon>
        <taxon>Mesorhabditinae</taxon>
        <taxon>Mesorhabditis</taxon>
    </lineage>
</organism>
<dbReference type="SUPFAM" id="SSF50630">
    <property type="entry name" value="Acid proteases"/>
    <property type="match status" value="1"/>
</dbReference>
<feature type="chain" id="PRO_5042155392" description="Peptidase A1 domain-containing protein" evidence="14">
    <location>
        <begin position="19"/>
        <end position="430"/>
    </location>
</feature>
<dbReference type="Pfam" id="PF00026">
    <property type="entry name" value="Asp"/>
    <property type="match status" value="1"/>
</dbReference>
<dbReference type="GO" id="GO:0004190">
    <property type="term" value="F:aspartic-type endopeptidase activity"/>
    <property type="evidence" value="ECO:0007669"/>
    <property type="project" value="UniProtKB-KW"/>
</dbReference>
<dbReference type="Proteomes" id="UP000887575">
    <property type="component" value="Unassembled WGS sequence"/>
</dbReference>
<keyword evidence="7 13" id="KW-0378">Hydrolase</keyword>
<accession>A0AAF3ECU1</accession>
<proteinExistence type="inferred from homology"/>
<evidence type="ECO:0000256" key="5">
    <source>
        <dbReference type="ARBA" id="ARBA00022729"/>
    </source>
</evidence>
<evidence type="ECO:0000256" key="10">
    <source>
        <dbReference type="ARBA" id="ARBA00023180"/>
    </source>
</evidence>
<evidence type="ECO:0000256" key="1">
    <source>
        <dbReference type="ARBA" id="ARBA00004613"/>
    </source>
</evidence>
<comment type="similarity">
    <text evidence="2 13">Belongs to the peptidase A1 family.</text>
</comment>
<dbReference type="PROSITE" id="PS00141">
    <property type="entry name" value="ASP_PROTEASE"/>
    <property type="match status" value="1"/>
</dbReference>
<feature type="signal peptide" evidence="14">
    <location>
        <begin position="1"/>
        <end position="18"/>
    </location>
</feature>
<dbReference type="GO" id="GO:0006508">
    <property type="term" value="P:proteolysis"/>
    <property type="evidence" value="ECO:0007669"/>
    <property type="project" value="UniProtKB-KW"/>
</dbReference>
<evidence type="ECO:0000313" key="17">
    <source>
        <dbReference type="WBParaSite" id="MBELARI_LOCUS11784"/>
    </source>
</evidence>
<dbReference type="PRINTS" id="PR00792">
    <property type="entry name" value="PEPSIN"/>
</dbReference>
<dbReference type="FunFam" id="2.40.70.10:FF:000058">
    <property type="entry name" value="ASpartyl Protease"/>
    <property type="match status" value="1"/>
</dbReference>
<evidence type="ECO:0000256" key="4">
    <source>
        <dbReference type="ARBA" id="ARBA00022670"/>
    </source>
</evidence>
<feature type="active site" evidence="11">
    <location>
        <position position="317"/>
    </location>
</feature>
<keyword evidence="3" id="KW-0964">Secreted</keyword>
<dbReference type="WBParaSite" id="MBELARI_LOCUS11784">
    <property type="protein sequence ID" value="MBELARI_LOCUS11784"/>
    <property type="gene ID" value="MBELARI_LOCUS11784"/>
</dbReference>
<keyword evidence="16" id="KW-1185">Reference proteome</keyword>
<dbReference type="InterPro" id="IPR021109">
    <property type="entry name" value="Peptidase_aspartic_dom_sf"/>
</dbReference>
<keyword evidence="10" id="KW-0325">Glycoprotein</keyword>
<dbReference type="GO" id="GO:0005764">
    <property type="term" value="C:lysosome"/>
    <property type="evidence" value="ECO:0007669"/>
    <property type="project" value="TreeGrafter"/>
</dbReference>
<evidence type="ECO:0000256" key="7">
    <source>
        <dbReference type="ARBA" id="ARBA00022801"/>
    </source>
</evidence>